<evidence type="ECO:0000256" key="5">
    <source>
        <dbReference type="ARBA" id="ARBA00023157"/>
    </source>
</evidence>
<dbReference type="PANTHER" id="PTHR11848:SF262">
    <property type="entry name" value="LD29161P"/>
    <property type="match status" value="1"/>
</dbReference>
<keyword evidence="3" id="KW-0964">Secreted</keyword>
<keyword evidence="5" id="KW-1015">Disulfide bond</keyword>
<accession>A0A1J1J6Y8</accession>
<evidence type="ECO:0000313" key="9">
    <source>
        <dbReference type="EMBL" id="CRL08163.1"/>
    </source>
</evidence>
<dbReference type="PROSITE" id="PS00250">
    <property type="entry name" value="TGF_BETA_1"/>
    <property type="match status" value="1"/>
</dbReference>
<dbReference type="OrthoDB" id="5948587at2759"/>
<evidence type="ECO:0000256" key="7">
    <source>
        <dbReference type="SAM" id="MobiDB-lite"/>
    </source>
</evidence>
<dbReference type="GO" id="GO:0005615">
    <property type="term" value="C:extracellular space"/>
    <property type="evidence" value="ECO:0007669"/>
    <property type="project" value="TreeGrafter"/>
</dbReference>
<proteinExistence type="inferred from homology"/>
<dbReference type="Gene3D" id="2.10.90.10">
    <property type="entry name" value="Cystine-knot cytokines"/>
    <property type="match status" value="1"/>
</dbReference>
<dbReference type="InterPro" id="IPR029034">
    <property type="entry name" value="Cystine-knot_cytokine"/>
</dbReference>
<feature type="region of interest" description="Disordered" evidence="7">
    <location>
        <begin position="1"/>
        <end position="23"/>
    </location>
</feature>
<dbReference type="Gene3D" id="2.60.120.970">
    <property type="match status" value="1"/>
</dbReference>
<evidence type="ECO:0000256" key="2">
    <source>
        <dbReference type="ARBA" id="ARBA00006656"/>
    </source>
</evidence>
<dbReference type="EMBL" id="CVRI01000074">
    <property type="protein sequence ID" value="CRL08163.1"/>
    <property type="molecule type" value="Genomic_DNA"/>
</dbReference>
<comment type="similarity">
    <text evidence="2 6">Belongs to the TGF-beta family.</text>
</comment>
<dbReference type="GO" id="GO:0008083">
    <property type="term" value="F:growth factor activity"/>
    <property type="evidence" value="ECO:0007669"/>
    <property type="project" value="UniProtKB-KW"/>
</dbReference>
<evidence type="ECO:0000259" key="8">
    <source>
        <dbReference type="PROSITE" id="PS51362"/>
    </source>
</evidence>
<sequence>MRQTETPSKSDLNTPAENNDFNIGTTIIDKSEEESEEQFSQYNISQSYSAISEYERQYKSYTKNITKKIGVLPSKKNVESLIKSMEGSCLSTVCKARKDIEDASTESIRKHILFKLGMDHEPNITNYPKITDEFREILCKRINISPENCFGRKLPSNEYQSDAPIAPNNNDYDEDQSTQFYEDERYMSYDNRIYAFPSTAIKPRHKSHLIFQFTESQELNNAVIYATLNLFIHSETYLKSNNIHVPQGIQFLDIEVANILQGLQHKKIYNTYQNISIPKGDTNGAFIQLNITNLVSEWFLSQKTTHGIALKIMFSKTGLVLPHKVISLDSGNYSTRPFIDILPKDQRKKRLKRSSPRCQKGSNESRCCRHELTVDFDKFGWDWIIAPKKYDANYCAGECQIAFLQQYAHTHVMQLSTAANPCCSPRKMTPMQLLYFDSQLNIVLGTIPNMIVEECFCS</sequence>
<dbReference type="SUPFAM" id="SSF57501">
    <property type="entry name" value="Cystine-knot cytokines"/>
    <property type="match status" value="1"/>
</dbReference>
<dbReference type="Pfam" id="PF00019">
    <property type="entry name" value="TGF_beta"/>
    <property type="match status" value="1"/>
</dbReference>
<evidence type="ECO:0000256" key="4">
    <source>
        <dbReference type="ARBA" id="ARBA00023030"/>
    </source>
</evidence>
<reference evidence="9 10" key="1">
    <citation type="submission" date="2015-04" db="EMBL/GenBank/DDBJ databases">
        <authorList>
            <person name="Syromyatnikov M.Y."/>
            <person name="Popov V.N."/>
        </authorList>
    </citation>
    <scope>NUCLEOTIDE SEQUENCE [LARGE SCALE GENOMIC DNA]</scope>
</reference>
<dbReference type="AlphaFoldDB" id="A0A1J1J6Y8"/>
<organism evidence="9 10">
    <name type="scientific">Clunio marinus</name>
    <dbReference type="NCBI Taxonomy" id="568069"/>
    <lineage>
        <taxon>Eukaryota</taxon>
        <taxon>Metazoa</taxon>
        <taxon>Ecdysozoa</taxon>
        <taxon>Arthropoda</taxon>
        <taxon>Hexapoda</taxon>
        <taxon>Insecta</taxon>
        <taxon>Pterygota</taxon>
        <taxon>Neoptera</taxon>
        <taxon>Endopterygota</taxon>
        <taxon>Diptera</taxon>
        <taxon>Nematocera</taxon>
        <taxon>Chironomoidea</taxon>
        <taxon>Chironomidae</taxon>
        <taxon>Clunio</taxon>
    </lineage>
</organism>
<dbReference type="InterPro" id="IPR001111">
    <property type="entry name" value="TGF-b_propeptide"/>
</dbReference>
<dbReference type="InterPro" id="IPR015615">
    <property type="entry name" value="TGF-beta-rel"/>
</dbReference>
<dbReference type="GO" id="GO:0005125">
    <property type="term" value="F:cytokine activity"/>
    <property type="evidence" value="ECO:0007669"/>
    <property type="project" value="TreeGrafter"/>
</dbReference>
<gene>
    <name evidence="9" type="primary">putative Growth</name>
    <name evidence="9" type="synonym">differentiation factor 8</name>
    <name evidence="9" type="ORF">CLUMA_CG020966</name>
</gene>
<keyword evidence="4 6" id="KW-0339">Growth factor</keyword>
<evidence type="ECO:0000313" key="10">
    <source>
        <dbReference type="Proteomes" id="UP000183832"/>
    </source>
</evidence>
<dbReference type="CDD" id="cd13751">
    <property type="entry name" value="TGF_beta_GDF8_like"/>
    <property type="match status" value="1"/>
</dbReference>
<dbReference type="Pfam" id="PF00688">
    <property type="entry name" value="TGFb_propeptide"/>
    <property type="match status" value="1"/>
</dbReference>
<dbReference type="STRING" id="568069.A0A1J1J6Y8"/>
<evidence type="ECO:0000256" key="6">
    <source>
        <dbReference type="RuleBase" id="RU000354"/>
    </source>
</evidence>
<name>A0A1J1J6Y8_9DIPT</name>
<dbReference type="InterPro" id="IPR001839">
    <property type="entry name" value="TGF-b_C"/>
</dbReference>
<comment type="subcellular location">
    <subcellularLocation>
        <location evidence="1">Secreted</location>
    </subcellularLocation>
</comment>
<dbReference type="PANTHER" id="PTHR11848">
    <property type="entry name" value="TGF-BETA FAMILY"/>
    <property type="match status" value="1"/>
</dbReference>
<protein>
    <submittedName>
        <fullName evidence="9">CLUMA_CG020966, isoform A</fullName>
    </submittedName>
</protein>
<evidence type="ECO:0000256" key="3">
    <source>
        <dbReference type="ARBA" id="ARBA00022525"/>
    </source>
</evidence>
<evidence type="ECO:0000256" key="1">
    <source>
        <dbReference type="ARBA" id="ARBA00004613"/>
    </source>
</evidence>
<keyword evidence="10" id="KW-1185">Reference proteome</keyword>
<feature type="domain" description="TGF-beta family profile" evidence="8">
    <location>
        <begin position="350"/>
        <end position="458"/>
    </location>
</feature>
<dbReference type="Proteomes" id="UP000183832">
    <property type="component" value="Unassembled WGS sequence"/>
</dbReference>
<dbReference type="PROSITE" id="PS51362">
    <property type="entry name" value="TGF_BETA_2"/>
    <property type="match status" value="1"/>
</dbReference>
<dbReference type="SMART" id="SM00204">
    <property type="entry name" value="TGFB"/>
    <property type="match status" value="1"/>
</dbReference>
<dbReference type="InterPro" id="IPR017948">
    <property type="entry name" value="TGFb_CS"/>
</dbReference>